<evidence type="ECO:0000259" key="5">
    <source>
        <dbReference type="PROSITE" id="PS50887"/>
    </source>
</evidence>
<protein>
    <submittedName>
        <fullName evidence="6">EAL domain-containing protein</fullName>
    </submittedName>
</protein>
<dbReference type="CDD" id="cd01948">
    <property type="entry name" value="EAL"/>
    <property type="match status" value="1"/>
</dbReference>
<dbReference type="InterPro" id="IPR000700">
    <property type="entry name" value="PAS-assoc_C"/>
</dbReference>
<dbReference type="InterPro" id="IPR013656">
    <property type="entry name" value="PAS_4"/>
</dbReference>
<feature type="domain" description="GGDEF" evidence="5">
    <location>
        <begin position="811"/>
        <end position="945"/>
    </location>
</feature>
<evidence type="ECO:0000256" key="1">
    <source>
        <dbReference type="SAM" id="Phobius"/>
    </source>
</evidence>
<dbReference type="SUPFAM" id="SSF55785">
    <property type="entry name" value="PYP-like sensor domain (PAS domain)"/>
    <property type="match status" value="4"/>
</dbReference>
<dbReference type="InterPro" id="IPR003660">
    <property type="entry name" value="HAMP_dom"/>
</dbReference>
<dbReference type="SUPFAM" id="SSF141868">
    <property type="entry name" value="EAL domain-like"/>
    <property type="match status" value="1"/>
</dbReference>
<dbReference type="Gene3D" id="3.30.70.270">
    <property type="match status" value="1"/>
</dbReference>
<evidence type="ECO:0000259" key="2">
    <source>
        <dbReference type="PROSITE" id="PS50113"/>
    </source>
</evidence>
<dbReference type="InterPro" id="IPR029787">
    <property type="entry name" value="Nucleotide_cyclase"/>
</dbReference>
<feature type="domain" description="PAC" evidence="2">
    <location>
        <begin position="331"/>
        <end position="383"/>
    </location>
</feature>
<dbReference type="InterPro" id="IPR035965">
    <property type="entry name" value="PAS-like_dom_sf"/>
</dbReference>
<dbReference type="Gene3D" id="2.10.70.100">
    <property type="match status" value="2"/>
</dbReference>
<dbReference type="PANTHER" id="PTHR44757:SF2">
    <property type="entry name" value="BIOFILM ARCHITECTURE MAINTENANCE PROTEIN MBAA"/>
    <property type="match status" value="1"/>
</dbReference>
<sequence>MRLRYLSQSITILCLAGLILIAGFGYVVINDLRQARVDTDRLLSLQQRVDMLSMVSESMLLFEPDAALLDALKSEGQALQAAFRELEQNHPGAMRMGRYIDLTLELVEVEQARALAGQSGPGEGMLGLDQRSRDILSQLAGHNMALHSALAGMIRERQAVAAEQGNVAVSALAVSASFFALLCVMAFMTLHRRLGQPVNHLTDVIRRLEGGERTARARLPGRDEMAKLADAFNHLLDRQQATEQELRDYEESLEQSHRWLAESQQIAHVGSLRLHIPTEHLAWSEESFRIFGLDPSTWSGAPQDFIRLIHGDDYADFVRKRSKALAGEGDLDVEYRITRPDGAQRHIRQRAIVRRDANGEPEYLVGTLQDITDQRVTAHALAEQQRLLEMAGRLARFGSWSVDVAEARVYWSEVVCEIFEVPHGTRFSVDEGIAYYAPEYQDIIARRYENCVFGGEPFDEELEVITAKGRRIWVRATGEAVYDRSGVVVTVQGALQDISDFKRAQKRAAQLGHRFQSVLENLNEAFFTLDENWRFSYLNTEAIRLLQKPASSLLGCRIWDVYPDLEKGPVGDIYRYCMAHQVPRRVNDFFYEPLDAWFDIRAYAFEGGLSVFFEDVSERHRLISRLQAQEQDLRASRDELAEGLALRKVLINSLPAHIALLDGKGFIRDVNDYWRRFAEDNGLDAQRHGLGINYLEACERAEGEGADDARRIAAALREVLDGARPSFFMEYPCHSPSEERWFRVMVNRLASEADGVTGTGAVVMHLDITERKQAERELNRLAFEDPLAPVLSRTGFTRALDETMVARGWDEQGMVVMLDILSLRHVNDAHGYAVGDELIRLLGERLMRLTGETGFAGRAGGDEFMVYLASRKGESKQQRRRALERIVQEPFAVHGFTIEVQARYGYTQFRKVSRSAEALLREAELALFQGAGREHGQHWSAYTEALDRETRSRVGMAKDLRRALERDEFTLNFQPKVDMRTGQVVAAEALLRWQHPEQGPVSPAEFIPVAEQSQLIRPIGEWVLAEACRTAAQWQASGLEDVRIAVNVSLQQFSDQRFSRKVSTFLRTHGIRPDALSLEITESVFESEGHLLGEQMAELTDMGIRLSLDDFGTGYSSLLYIQKYPFDEIKIDRGFVSHMLREHYSHEIVRTVIGVAGLIGADVVAEGVETAEERDALLAMGCHIAQGYFYSRPLPARDFQSLLESASAPFATL</sequence>
<dbReference type="Pfam" id="PF00672">
    <property type="entry name" value="HAMP"/>
    <property type="match status" value="1"/>
</dbReference>
<dbReference type="SMART" id="SM00267">
    <property type="entry name" value="GGDEF"/>
    <property type="match status" value="1"/>
</dbReference>
<dbReference type="Gene3D" id="6.10.340.10">
    <property type="match status" value="1"/>
</dbReference>
<dbReference type="InterPro" id="IPR001610">
    <property type="entry name" value="PAC"/>
</dbReference>
<dbReference type="InterPro" id="IPR052155">
    <property type="entry name" value="Biofilm_reg_signaling"/>
</dbReference>
<dbReference type="NCBIfam" id="TIGR00254">
    <property type="entry name" value="GGDEF"/>
    <property type="match status" value="1"/>
</dbReference>
<dbReference type="SUPFAM" id="SSF55073">
    <property type="entry name" value="Nucleotide cyclase"/>
    <property type="match status" value="1"/>
</dbReference>
<dbReference type="CDD" id="cd00130">
    <property type="entry name" value="PAS"/>
    <property type="match status" value="2"/>
</dbReference>
<dbReference type="InterPro" id="IPR001633">
    <property type="entry name" value="EAL_dom"/>
</dbReference>
<dbReference type="EMBL" id="JAVDDT010000008">
    <property type="protein sequence ID" value="MDQ2070502.1"/>
    <property type="molecule type" value="Genomic_DNA"/>
</dbReference>
<name>A0ABU0W967_9GAMM</name>
<accession>A0ABU0W967</accession>
<keyword evidence="1" id="KW-0472">Membrane</keyword>
<keyword evidence="7" id="KW-1185">Reference proteome</keyword>
<dbReference type="SUPFAM" id="SSF158472">
    <property type="entry name" value="HAMP domain-like"/>
    <property type="match status" value="1"/>
</dbReference>
<dbReference type="Gene3D" id="3.30.450.20">
    <property type="entry name" value="PAS domain"/>
    <property type="match status" value="4"/>
</dbReference>
<gene>
    <name evidence="6" type="ORF">RBH19_11485</name>
</gene>
<dbReference type="InterPro" id="IPR043128">
    <property type="entry name" value="Rev_trsase/Diguanyl_cyclase"/>
</dbReference>
<organism evidence="6 7">
    <name type="scientific">Natronospira bacteriovora</name>
    <dbReference type="NCBI Taxonomy" id="3069753"/>
    <lineage>
        <taxon>Bacteria</taxon>
        <taxon>Pseudomonadati</taxon>
        <taxon>Pseudomonadota</taxon>
        <taxon>Gammaproteobacteria</taxon>
        <taxon>Natronospirales</taxon>
        <taxon>Natronospiraceae</taxon>
        <taxon>Natronospira</taxon>
    </lineage>
</organism>
<dbReference type="Proteomes" id="UP001239019">
    <property type="component" value="Unassembled WGS sequence"/>
</dbReference>
<feature type="transmembrane region" description="Helical" evidence="1">
    <location>
        <begin position="167"/>
        <end position="190"/>
    </location>
</feature>
<dbReference type="PROSITE" id="PS50887">
    <property type="entry name" value="GGDEF"/>
    <property type="match status" value="1"/>
</dbReference>
<dbReference type="CDD" id="cd06225">
    <property type="entry name" value="HAMP"/>
    <property type="match status" value="1"/>
</dbReference>
<dbReference type="PROSITE" id="PS50113">
    <property type="entry name" value="PAC"/>
    <property type="match status" value="2"/>
</dbReference>
<dbReference type="PROSITE" id="PS50883">
    <property type="entry name" value="EAL"/>
    <property type="match status" value="1"/>
</dbReference>
<keyword evidence="1" id="KW-0812">Transmembrane</keyword>
<dbReference type="SMART" id="SM00052">
    <property type="entry name" value="EAL"/>
    <property type="match status" value="1"/>
</dbReference>
<dbReference type="SMART" id="SM00091">
    <property type="entry name" value="PAS"/>
    <property type="match status" value="2"/>
</dbReference>
<dbReference type="Pfam" id="PF00990">
    <property type="entry name" value="GGDEF"/>
    <property type="match status" value="1"/>
</dbReference>
<feature type="domain" description="HAMP" evidence="4">
    <location>
        <begin position="192"/>
        <end position="244"/>
    </location>
</feature>
<dbReference type="InterPro" id="IPR000014">
    <property type="entry name" value="PAS"/>
</dbReference>
<proteinExistence type="predicted"/>
<dbReference type="RefSeq" id="WP_306729002.1">
    <property type="nucleotide sequence ID" value="NZ_JAVDDT010000008.1"/>
</dbReference>
<dbReference type="InterPro" id="IPR013655">
    <property type="entry name" value="PAS_fold_3"/>
</dbReference>
<dbReference type="InterPro" id="IPR000160">
    <property type="entry name" value="GGDEF_dom"/>
</dbReference>
<feature type="domain" description="PAC" evidence="2">
    <location>
        <begin position="458"/>
        <end position="510"/>
    </location>
</feature>
<dbReference type="Pfam" id="PF08447">
    <property type="entry name" value="PAS_3"/>
    <property type="match status" value="2"/>
</dbReference>
<dbReference type="PANTHER" id="PTHR44757">
    <property type="entry name" value="DIGUANYLATE CYCLASE DGCP"/>
    <property type="match status" value="1"/>
</dbReference>
<dbReference type="InterPro" id="IPR035919">
    <property type="entry name" value="EAL_sf"/>
</dbReference>
<dbReference type="SMART" id="SM00304">
    <property type="entry name" value="HAMP"/>
    <property type="match status" value="1"/>
</dbReference>
<dbReference type="SMART" id="SM00086">
    <property type="entry name" value="PAC"/>
    <property type="match status" value="2"/>
</dbReference>
<dbReference type="CDD" id="cd01949">
    <property type="entry name" value="GGDEF"/>
    <property type="match status" value="1"/>
</dbReference>
<dbReference type="Gene3D" id="3.20.20.450">
    <property type="entry name" value="EAL domain"/>
    <property type="match status" value="1"/>
</dbReference>
<feature type="domain" description="EAL" evidence="3">
    <location>
        <begin position="953"/>
        <end position="1207"/>
    </location>
</feature>
<evidence type="ECO:0000259" key="3">
    <source>
        <dbReference type="PROSITE" id="PS50883"/>
    </source>
</evidence>
<evidence type="ECO:0000313" key="7">
    <source>
        <dbReference type="Proteomes" id="UP001239019"/>
    </source>
</evidence>
<dbReference type="PROSITE" id="PS50885">
    <property type="entry name" value="HAMP"/>
    <property type="match status" value="1"/>
</dbReference>
<dbReference type="Pfam" id="PF00563">
    <property type="entry name" value="EAL"/>
    <property type="match status" value="1"/>
</dbReference>
<evidence type="ECO:0000259" key="4">
    <source>
        <dbReference type="PROSITE" id="PS50885"/>
    </source>
</evidence>
<keyword evidence="1" id="KW-1133">Transmembrane helix</keyword>
<dbReference type="NCBIfam" id="TIGR00229">
    <property type="entry name" value="sensory_box"/>
    <property type="match status" value="2"/>
</dbReference>
<dbReference type="Pfam" id="PF08448">
    <property type="entry name" value="PAS_4"/>
    <property type="match status" value="2"/>
</dbReference>
<reference evidence="6 7" key="1">
    <citation type="submission" date="2023-08" db="EMBL/GenBank/DDBJ databases">
        <title>Whole-genome sequencing of halo(alkali)philic microorganisms from hypersaline lakes.</title>
        <authorList>
            <person name="Sorokin D.Y."/>
            <person name="Abbas B."/>
            <person name="Merkel A.Y."/>
        </authorList>
    </citation>
    <scope>NUCLEOTIDE SEQUENCE [LARGE SCALE GENOMIC DNA]</scope>
    <source>
        <strain evidence="6 7">AB-CW4</strain>
    </source>
</reference>
<feature type="transmembrane region" description="Helical" evidence="1">
    <location>
        <begin position="6"/>
        <end position="29"/>
    </location>
</feature>
<evidence type="ECO:0000313" key="6">
    <source>
        <dbReference type="EMBL" id="MDQ2070502.1"/>
    </source>
</evidence>
<comment type="caution">
    <text evidence="6">The sequence shown here is derived from an EMBL/GenBank/DDBJ whole genome shotgun (WGS) entry which is preliminary data.</text>
</comment>